<dbReference type="PANTHER" id="PTHR22792:SF62">
    <property type="entry name" value="LA-RELATED PROTEIN 7"/>
    <property type="match status" value="1"/>
</dbReference>
<dbReference type="SMART" id="SM00715">
    <property type="entry name" value="LA"/>
    <property type="match status" value="1"/>
</dbReference>
<dbReference type="PANTHER" id="PTHR22792">
    <property type="entry name" value="LUPUS LA PROTEIN-RELATED"/>
    <property type="match status" value="1"/>
</dbReference>
<evidence type="ECO:0000259" key="5">
    <source>
        <dbReference type="PROSITE" id="PS50961"/>
    </source>
</evidence>
<dbReference type="Gene3D" id="1.10.10.10">
    <property type="entry name" value="Winged helix-like DNA-binding domain superfamily/Winged helix DNA-binding domain"/>
    <property type="match status" value="1"/>
</dbReference>
<dbReference type="EMBL" id="BJWL01000366">
    <property type="protein sequence ID" value="GFS41180.1"/>
    <property type="molecule type" value="Genomic_DNA"/>
</dbReference>
<dbReference type="AlphaFoldDB" id="A0A7J0DU18"/>
<gene>
    <name evidence="6" type="ORF">Acr_00g0072830</name>
</gene>
<evidence type="ECO:0000313" key="6">
    <source>
        <dbReference type="EMBL" id="GFS41180.1"/>
    </source>
</evidence>
<protein>
    <submittedName>
        <fullName evidence="6">RNA-binding protein</fullName>
    </submittedName>
</protein>
<dbReference type="InterPro" id="IPR034878">
    <property type="entry name" value="La-rel_plant_RRM"/>
</dbReference>
<dbReference type="PROSITE" id="PS50961">
    <property type="entry name" value="HTH_LA"/>
    <property type="match status" value="1"/>
</dbReference>
<feature type="region of interest" description="Disordered" evidence="3">
    <location>
        <begin position="253"/>
        <end position="335"/>
    </location>
</feature>
<accession>A0A7J0DU18</accession>
<feature type="domain" description="RRM" evidence="4">
    <location>
        <begin position="144"/>
        <end position="229"/>
    </location>
</feature>
<dbReference type="SUPFAM" id="SSF46785">
    <property type="entry name" value="Winged helix' DNA-binding domain"/>
    <property type="match status" value="1"/>
</dbReference>
<dbReference type="InterPro" id="IPR000504">
    <property type="entry name" value="RRM_dom"/>
</dbReference>
<reference evidence="7" key="1">
    <citation type="submission" date="2019-07" db="EMBL/GenBank/DDBJ databases">
        <title>De Novo Assembly of kiwifruit Actinidia rufa.</title>
        <authorList>
            <person name="Sugita-Konishi S."/>
            <person name="Sato K."/>
            <person name="Mori E."/>
            <person name="Abe Y."/>
            <person name="Kisaki G."/>
            <person name="Hamano K."/>
            <person name="Suezawa K."/>
            <person name="Otani M."/>
            <person name="Fukuda T."/>
            <person name="Manabe T."/>
            <person name="Gomi K."/>
            <person name="Tabuchi M."/>
            <person name="Akimitsu K."/>
            <person name="Kataoka I."/>
        </authorList>
    </citation>
    <scope>NUCLEOTIDE SEQUENCE [LARGE SCALE GENOMIC DNA]</scope>
    <source>
        <strain evidence="7">cv. Fuchu</strain>
    </source>
</reference>
<dbReference type="SMART" id="SM00360">
    <property type="entry name" value="RRM"/>
    <property type="match status" value="1"/>
</dbReference>
<name>A0A7J0DU18_9ERIC</name>
<dbReference type="Proteomes" id="UP000585474">
    <property type="component" value="Unassembled WGS sequence"/>
</dbReference>
<dbReference type="InterPro" id="IPR045180">
    <property type="entry name" value="La_dom_prot"/>
</dbReference>
<organism evidence="6 7">
    <name type="scientific">Actinidia rufa</name>
    <dbReference type="NCBI Taxonomy" id="165716"/>
    <lineage>
        <taxon>Eukaryota</taxon>
        <taxon>Viridiplantae</taxon>
        <taxon>Streptophyta</taxon>
        <taxon>Embryophyta</taxon>
        <taxon>Tracheophyta</taxon>
        <taxon>Spermatophyta</taxon>
        <taxon>Magnoliopsida</taxon>
        <taxon>eudicotyledons</taxon>
        <taxon>Gunneridae</taxon>
        <taxon>Pentapetalae</taxon>
        <taxon>asterids</taxon>
        <taxon>Ericales</taxon>
        <taxon>Actinidiaceae</taxon>
        <taxon>Actinidia</taxon>
    </lineage>
</organism>
<dbReference type="PROSITE" id="PS50102">
    <property type="entry name" value="RRM"/>
    <property type="match status" value="1"/>
</dbReference>
<dbReference type="SUPFAM" id="SSF54928">
    <property type="entry name" value="RNA-binding domain, RBD"/>
    <property type="match status" value="1"/>
</dbReference>
<dbReference type="InterPro" id="IPR035979">
    <property type="entry name" value="RBD_domain_sf"/>
</dbReference>
<feature type="domain" description="HTH La-type RNA-binding" evidence="5">
    <location>
        <begin position="39"/>
        <end position="137"/>
    </location>
</feature>
<dbReference type="GO" id="GO:0003723">
    <property type="term" value="F:RNA binding"/>
    <property type="evidence" value="ECO:0007669"/>
    <property type="project" value="UniProtKB-UniRule"/>
</dbReference>
<dbReference type="Pfam" id="PF00076">
    <property type="entry name" value="RRM_1"/>
    <property type="match status" value="1"/>
</dbReference>
<comment type="caution">
    <text evidence="6">The sequence shown here is derived from an EMBL/GenBank/DDBJ whole genome shotgun (WGS) entry which is preliminary data.</text>
</comment>
<dbReference type="OrthoDB" id="435402at2759"/>
<dbReference type="InterPro" id="IPR036390">
    <property type="entry name" value="WH_DNA-bd_sf"/>
</dbReference>
<dbReference type="InterPro" id="IPR036388">
    <property type="entry name" value="WH-like_DNA-bd_sf"/>
</dbReference>
<evidence type="ECO:0000256" key="1">
    <source>
        <dbReference type="ARBA" id="ARBA00022884"/>
    </source>
</evidence>
<dbReference type="InterPro" id="IPR006630">
    <property type="entry name" value="La_HTH"/>
</dbReference>
<dbReference type="InterPro" id="IPR012677">
    <property type="entry name" value="Nucleotide-bd_a/b_plait_sf"/>
</dbReference>
<dbReference type="CDD" id="cd12288">
    <property type="entry name" value="RRM_La_like_plant"/>
    <property type="match status" value="1"/>
</dbReference>
<evidence type="ECO:0000256" key="2">
    <source>
        <dbReference type="PROSITE-ProRule" id="PRU00332"/>
    </source>
</evidence>
<keyword evidence="1 2" id="KW-0694">RNA-binding</keyword>
<keyword evidence="7" id="KW-1185">Reference proteome</keyword>
<sequence>MEVATQNSQQLPSLTHIMRVMGMPTMAVHIFGSKTRSKYVTLRIISLKVCSENNTEQFDVNLTRAGHERSWSAASCFTSTMVLAPLVPISFIASWKKIKSLISNHHLLAQALRSSSVLVVTNDGKKVKRKNLFTDKDREELLSCTVVADNLPDDHSHHNLEKIFSVVGRVKTVQICRPQESNSSRPKGDLFISNKLHALVEYETPEIAEIAVEKLNDERNWRQGLRVRLLLRCSPKSVLKSRKLEFNEMFGDDEATPESAEDSYQPHNPDLVTESISHNGCGLLPPSPQSSISIQCEVSAKRTTKGPRMPDGTRGFTMGRGKPLPAPALGSSNLE</sequence>
<evidence type="ECO:0000313" key="7">
    <source>
        <dbReference type="Proteomes" id="UP000585474"/>
    </source>
</evidence>
<evidence type="ECO:0000256" key="3">
    <source>
        <dbReference type="SAM" id="MobiDB-lite"/>
    </source>
</evidence>
<dbReference type="Gene3D" id="3.30.70.330">
    <property type="match status" value="1"/>
</dbReference>
<evidence type="ECO:0000259" key="4">
    <source>
        <dbReference type="PROSITE" id="PS50102"/>
    </source>
</evidence>
<proteinExistence type="predicted"/>